<sequence>MSRLTVGLTGGIASGKSTVQAMFAELGVPVLDADQVAREIVAPGEPALAEIVAVFGPQMLLEDGTLDRRRMRERVFADPAARQHLEAITHPHIRARMQRWRNAQTAPYCILSVAILIEAGMQPLVDRILVIDVPEAVQRQRLCDRDAIDAGLAAQMLAAQLGREQRLAHAHDILGNVGTREDLRTCVDRLHRFYLHLAATGTVQAAGLRCPPP</sequence>
<dbReference type="EC" id="2.7.1.24" evidence="5 6"/>
<organism evidence="7 8">
    <name type="scientific">Fontimonas thermophila</name>
    <dbReference type="NCBI Taxonomy" id="1076937"/>
    <lineage>
        <taxon>Bacteria</taxon>
        <taxon>Pseudomonadati</taxon>
        <taxon>Pseudomonadota</taxon>
        <taxon>Gammaproteobacteria</taxon>
        <taxon>Nevskiales</taxon>
        <taxon>Nevskiaceae</taxon>
        <taxon>Fontimonas</taxon>
    </lineage>
</organism>
<dbReference type="SUPFAM" id="SSF52540">
    <property type="entry name" value="P-loop containing nucleoside triphosphate hydrolases"/>
    <property type="match status" value="1"/>
</dbReference>
<dbReference type="InterPro" id="IPR001977">
    <property type="entry name" value="Depp_CoAkinase"/>
</dbReference>
<comment type="pathway">
    <text evidence="5">Cofactor biosynthesis; coenzyme A biosynthesis; CoA from (R)-pantothenate: step 5/5.</text>
</comment>
<dbReference type="CDD" id="cd02022">
    <property type="entry name" value="DPCK"/>
    <property type="match status" value="1"/>
</dbReference>
<dbReference type="HAMAP" id="MF_00376">
    <property type="entry name" value="Dephospho_CoA_kinase"/>
    <property type="match status" value="1"/>
</dbReference>
<evidence type="ECO:0000313" key="8">
    <source>
        <dbReference type="Proteomes" id="UP000199771"/>
    </source>
</evidence>
<dbReference type="EMBL" id="FOOC01000012">
    <property type="protein sequence ID" value="SFF60871.1"/>
    <property type="molecule type" value="Genomic_DNA"/>
</dbReference>
<dbReference type="Gene3D" id="3.40.50.300">
    <property type="entry name" value="P-loop containing nucleotide triphosphate hydrolases"/>
    <property type="match status" value="1"/>
</dbReference>
<evidence type="ECO:0000256" key="5">
    <source>
        <dbReference type="HAMAP-Rule" id="MF_00376"/>
    </source>
</evidence>
<proteinExistence type="inferred from homology"/>
<dbReference type="PANTHER" id="PTHR10695:SF46">
    <property type="entry name" value="BIFUNCTIONAL COENZYME A SYNTHASE-RELATED"/>
    <property type="match status" value="1"/>
</dbReference>
<dbReference type="RefSeq" id="WP_091535005.1">
    <property type="nucleotide sequence ID" value="NZ_FOOC01000012.1"/>
</dbReference>
<comment type="function">
    <text evidence="5">Catalyzes the phosphorylation of the 3'-hydroxyl group of dephosphocoenzyme A to form coenzyme A.</text>
</comment>
<gene>
    <name evidence="5" type="primary">coaE</name>
    <name evidence="7" type="ORF">SAMN04488120_11218</name>
</gene>
<dbReference type="InterPro" id="IPR027417">
    <property type="entry name" value="P-loop_NTPase"/>
</dbReference>
<protein>
    <recommendedName>
        <fullName evidence="5 6">Dephospho-CoA kinase</fullName>
        <ecNumber evidence="5 6">2.7.1.24</ecNumber>
    </recommendedName>
    <alternativeName>
        <fullName evidence="5">Dephosphocoenzyme A kinase</fullName>
    </alternativeName>
</protein>
<dbReference type="AlphaFoldDB" id="A0A1I2K714"/>
<dbReference type="Pfam" id="PF01121">
    <property type="entry name" value="CoaE"/>
    <property type="match status" value="1"/>
</dbReference>
<comment type="subcellular location">
    <subcellularLocation>
        <location evidence="5">Cytoplasm</location>
    </subcellularLocation>
</comment>
<keyword evidence="4 5" id="KW-0173">Coenzyme A biosynthesis</keyword>
<dbReference type="PANTHER" id="PTHR10695">
    <property type="entry name" value="DEPHOSPHO-COA KINASE-RELATED"/>
    <property type="match status" value="1"/>
</dbReference>
<feature type="binding site" evidence="5">
    <location>
        <begin position="13"/>
        <end position="18"/>
    </location>
    <ligand>
        <name>ATP</name>
        <dbReference type="ChEBI" id="CHEBI:30616"/>
    </ligand>
</feature>
<keyword evidence="5" id="KW-0963">Cytoplasm</keyword>
<dbReference type="NCBIfam" id="TIGR00152">
    <property type="entry name" value="dephospho-CoA kinase"/>
    <property type="match status" value="1"/>
</dbReference>
<dbReference type="GO" id="GO:0005737">
    <property type="term" value="C:cytoplasm"/>
    <property type="evidence" value="ECO:0007669"/>
    <property type="project" value="UniProtKB-SubCell"/>
</dbReference>
<dbReference type="Proteomes" id="UP000199771">
    <property type="component" value="Unassembled WGS sequence"/>
</dbReference>
<keyword evidence="3 5" id="KW-0067">ATP-binding</keyword>
<evidence type="ECO:0000256" key="6">
    <source>
        <dbReference type="NCBIfam" id="TIGR00152"/>
    </source>
</evidence>
<dbReference type="OrthoDB" id="9812943at2"/>
<evidence type="ECO:0000256" key="4">
    <source>
        <dbReference type="ARBA" id="ARBA00022993"/>
    </source>
</evidence>
<dbReference type="PROSITE" id="PS51219">
    <property type="entry name" value="DPCK"/>
    <property type="match status" value="1"/>
</dbReference>
<name>A0A1I2K714_9GAMM</name>
<dbReference type="GO" id="GO:0005524">
    <property type="term" value="F:ATP binding"/>
    <property type="evidence" value="ECO:0007669"/>
    <property type="project" value="UniProtKB-UniRule"/>
</dbReference>
<accession>A0A1I2K714</accession>
<keyword evidence="8" id="KW-1185">Reference proteome</keyword>
<keyword evidence="2 5" id="KW-0547">Nucleotide-binding</keyword>
<reference evidence="7 8" key="1">
    <citation type="submission" date="2016-10" db="EMBL/GenBank/DDBJ databases">
        <authorList>
            <person name="de Groot N.N."/>
        </authorList>
    </citation>
    <scope>NUCLEOTIDE SEQUENCE [LARGE SCALE GENOMIC DNA]</scope>
    <source>
        <strain evidence="7 8">DSM 23609</strain>
    </source>
</reference>
<evidence type="ECO:0000313" key="7">
    <source>
        <dbReference type="EMBL" id="SFF60871.1"/>
    </source>
</evidence>
<dbReference type="GO" id="GO:0015937">
    <property type="term" value="P:coenzyme A biosynthetic process"/>
    <property type="evidence" value="ECO:0007669"/>
    <property type="project" value="UniProtKB-UniRule"/>
</dbReference>
<keyword evidence="5" id="KW-0808">Transferase</keyword>
<dbReference type="STRING" id="1076937.SAMN04488120_11218"/>
<dbReference type="GO" id="GO:0004140">
    <property type="term" value="F:dephospho-CoA kinase activity"/>
    <property type="evidence" value="ECO:0007669"/>
    <property type="project" value="UniProtKB-UniRule"/>
</dbReference>
<keyword evidence="5 7" id="KW-0418">Kinase</keyword>
<comment type="catalytic activity">
    <reaction evidence="5">
        <text>3'-dephospho-CoA + ATP = ADP + CoA + H(+)</text>
        <dbReference type="Rhea" id="RHEA:18245"/>
        <dbReference type="ChEBI" id="CHEBI:15378"/>
        <dbReference type="ChEBI" id="CHEBI:30616"/>
        <dbReference type="ChEBI" id="CHEBI:57287"/>
        <dbReference type="ChEBI" id="CHEBI:57328"/>
        <dbReference type="ChEBI" id="CHEBI:456216"/>
        <dbReference type="EC" id="2.7.1.24"/>
    </reaction>
</comment>
<evidence type="ECO:0000256" key="1">
    <source>
        <dbReference type="ARBA" id="ARBA00009018"/>
    </source>
</evidence>
<evidence type="ECO:0000256" key="3">
    <source>
        <dbReference type="ARBA" id="ARBA00022840"/>
    </source>
</evidence>
<dbReference type="UniPathway" id="UPA00241">
    <property type="reaction ID" value="UER00356"/>
</dbReference>
<comment type="similarity">
    <text evidence="1 5">Belongs to the CoaE family.</text>
</comment>
<evidence type="ECO:0000256" key="2">
    <source>
        <dbReference type="ARBA" id="ARBA00022741"/>
    </source>
</evidence>